<evidence type="ECO:0000259" key="5">
    <source>
        <dbReference type="PROSITE" id="PS51891"/>
    </source>
</evidence>
<keyword evidence="2" id="KW-0479">Metal-binding</keyword>
<keyword evidence="3" id="KW-0862">Zinc</keyword>
<dbReference type="PANTHER" id="PTHR33337">
    <property type="entry name" value="GFA DOMAIN-CONTAINING PROTEIN"/>
    <property type="match status" value="1"/>
</dbReference>
<evidence type="ECO:0000313" key="6">
    <source>
        <dbReference type="EMBL" id="KXW57501.1"/>
    </source>
</evidence>
<evidence type="ECO:0000256" key="4">
    <source>
        <dbReference type="ARBA" id="ARBA00023239"/>
    </source>
</evidence>
<dbReference type="GO" id="GO:0016846">
    <property type="term" value="F:carbon-sulfur lyase activity"/>
    <property type="evidence" value="ECO:0007669"/>
    <property type="project" value="InterPro"/>
</dbReference>
<dbReference type="STRING" id="1789004.FEMY_19600"/>
<sequence>MKISEIQCHCGAIKIKLSGGPIAQFYCHCDDCQAVHAAAYVPVALYPAQAIEVIKGVPTETVLRTTPRMRCPTCGTFLFSELTNFGLRSLSASLLPRDEFKPQFHVQCQYAVLPVKDELPHFKAFPAKFGGSDEMVDW</sequence>
<dbReference type="AlphaFoldDB" id="A0A149VW85"/>
<proteinExistence type="inferred from homology"/>
<dbReference type="EMBL" id="LRRD01000054">
    <property type="protein sequence ID" value="KXW57501.1"/>
    <property type="molecule type" value="Genomic_DNA"/>
</dbReference>
<keyword evidence="4" id="KW-0456">Lyase</keyword>
<evidence type="ECO:0000256" key="1">
    <source>
        <dbReference type="ARBA" id="ARBA00005495"/>
    </source>
</evidence>
<dbReference type="Gene3D" id="3.90.1590.10">
    <property type="entry name" value="glutathione-dependent formaldehyde- activating enzyme (gfa)"/>
    <property type="match status" value="1"/>
</dbReference>
<name>A0A149VW85_9PROT</name>
<dbReference type="PANTHER" id="PTHR33337:SF40">
    <property type="entry name" value="CENP-V_GFA DOMAIN-CONTAINING PROTEIN-RELATED"/>
    <property type="match status" value="1"/>
</dbReference>
<dbReference type="SUPFAM" id="SSF51316">
    <property type="entry name" value="Mss4-like"/>
    <property type="match status" value="1"/>
</dbReference>
<comment type="caution">
    <text evidence="6">The sequence shown here is derived from an EMBL/GenBank/DDBJ whole genome shotgun (WGS) entry which is preliminary data.</text>
</comment>
<dbReference type="Proteomes" id="UP000075653">
    <property type="component" value="Unassembled WGS sequence"/>
</dbReference>
<evidence type="ECO:0000256" key="2">
    <source>
        <dbReference type="ARBA" id="ARBA00022723"/>
    </source>
</evidence>
<evidence type="ECO:0000313" key="7">
    <source>
        <dbReference type="Proteomes" id="UP000075653"/>
    </source>
</evidence>
<dbReference type="PATRIC" id="fig|1789004.3.peg.2017"/>
<dbReference type="PROSITE" id="PS51891">
    <property type="entry name" value="CENP_V_GFA"/>
    <property type="match status" value="1"/>
</dbReference>
<dbReference type="Pfam" id="PF04828">
    <property type="entry name" value="GFA"/>
    <property type="match status" value="1"/>
</dbReference>
<dbReference type="InterPro" id="IPR006913">
    <property type="entry name" value="CENP-V/GFA"/>
</dbReference>
<reference evidence="6 7" key="1">
    <citation type="submission" date="2016-01" db="EMBL/GenBank/DDBJ databases">
        <title>Genome sequence of the acidophilic iron oxidising Ferrovum strain Z-31.</title>
        <authorList>
            <person name="Poehlein A."/>
            <person name="Ullrich S.R."/>
            <person name="Schloemann M."/>
            <person name="Muehling M."/>
            <person name="Daniel R."/>
        </authorList>
    </citation>
    <scope>NUCLEOTIDE SEQUENCE [LARGE SCALE GENOMIC DNA]</scope>
    <source>
        <strain evidence="6 7">Z-31</strain>
    </source>
</reference>
<organism evidence="6 7">
    <name type="scientific">Ferrovum myxofaciens</name>
    <dbReference type="NCBI Taxonomy" id="416213"/>
    <lineage>
        <taxon>Bacteria</taxon>
        <taxon>Pseudomonadati</taxon>
        <taxon>Pseudomonadota</taxon>
        <taxon>Betaproteobacteria</taxon>
        <taxon>Ferrovales</taxon>
        <taxon>Ferrovaceae</taxon>
        <taxon>Ferrovum</taxon>
    </lineage>
</organism>
<keyword evidence="7" id="KW-1185">Reference proteome</keyword>
<feature type="domain" description="CENP-V/GFA" evidence="5">
    <location>
        <begin position="3"/>
        <end position="105"/>
    </location>
</feature>
<evidence type="ECO:0000256" key="3">
    <source>
        <dbReference type="ARBA" id="ARBA00022833"/>
    </source>
</evidence>
<accession>A0A149VW85</accession>
<gene>
    <name evidence="6" type="ORF">FEMY_19600</name>
</gene>
<dbReference type="RefSeq" id="WP_062188375.1">
    <property type="nucleotide sequence ID" value="NZ_LRRD01000054.1"/>
</dbReference>
<dbReference type="GO" id="GO:0046872">
    <property type="term" value="F:metal ion binding"/>
    <property type="evidence" value="ECO:0007669"/>
    <property type="project" value="UniProtKB-KW"/>
</dbReference>
<dbReference type="InterPro" id="IPR011057">
    <property type="entry name" value="Mss4-like_sf"/>
</dbReference>
<comment type="similarity">
    <text evidence="1">Belongs to the Gfa family.</text>
</comment>
<protein>
    <submittedName>
        <fullName evidence="6">Glutathione-dependent formaldehyde-activating enzyme</fullName>
    </submittedName>
</protein>